<dbReference type="AlphaFoldDB" id="A0A812MVB9"/>
<feature type="non-terminal residue" evidence="1">
    <location>
        <position position="117"/>
    </location>
</feature>
<accession>A0A812MVB9</accession>
<reference evidence="1" key="1">
    <citation type="submission" date="2021-02" db="EMBL/GenBank/DDBJ databases">
        <authorList>
            <person name="Dougan E. K."/>
            <person name="Rhodes N."/>
            <person name="Thang M."/>
            <person name="Chan C."/>
        </authorList>
    </citation>
    <scope>NUCLEOTIDE SEQUENCE</scope>
</reference>
<keyword evidence="2" id="KW-1185">Reference proteome</keyword>
<evidence type="ECO:0000313" key="2">
    <source>
        <dbReference type="Proteomes" id="UP000649617"/>
    </source>
</evidence>
<proteinExistence type="predicted"/>
<comment type="caution">
    <text evidence="1">The sequence shown here is derived from an EMBL/GenBank/DDBJ whole genome shotgun (WGS) entry which is preliminary data.</text>
</comment>
<dbReference type="Proteomes" id="UP000649617">
    <property type="component" value="Unassembled WGS sequence"/>
</dbReference>
<gene>
    <name evidence="1" type="primary">KLHL5</name>
    <name evidence="1" type="ORF">SPIL2461_LOCUS5849</name>
</gene>
<organism evidence="1 2">
    <name type="scientific">Symbiodinium pilosum</name>
    <name type="common">Dinoflagellate</name>
    <dbReference type="NCBI Taxonomy" id="2952"/>
    <lineage>
        <taxon>Eukaryota</taxon>
        <taxon>Sar</taxon>
        <taxon>Alveolata</taxon>
        <taxon>Dinophyceae</taxon>
        <taxon>Suessiales</taxon>
        <taxon>Symbiodiniaceae</taxon>
        <taxon>Symbiodinium</taxon>
    </lineage>
</organism>
<feature type="non-terminal residue" evidence="1">
    <location>
        <position position="1"/>
    </location>
</feature>
<name>A0A812MVB9_SYMPI</name>
<dbReference type="EMBL" id="CAJNIZ010008513">
    <property type="protein sequence ID" value="CAE7268253.1"/>
    <property type="molecule type" value="Genomic_DNA"/>
</dbReference>
<sequence>NLLWSSDLAKPPACLRRPKFRLQGAVRRRDLRLPPRYLGGGLRNAIPTSELWELRVGGPGLRFGRVRWDSDPQLRRGLRQSTEELDADGTSAYTSLVSYGHYQWRESVGAGRHIRDK</sequence>
<protein>
    <submittedName>
        <fullName evidence="1">KLHL5 protein</fullName>
    </submittedName>
</protein>
<evidence type="ECO:0000313" key="1">
    <source>
        <dbReference type="EMBL" id="CAE7268253.1"/>
    </source>
</evidence>